<feature type="transmembrane region" description="Helical" evidence="1">
    <location>
        <begin position="31"/>
        <end position="49"/>
    </location>
</feature>
<proteinExistence type="predicted"/>
<evidence type="ECO:0000313" key="2">
    <source>
        <dbReference type="EMBL" id="KKK72737.1"/>
    </source>
</evidence>
<evidence type="ECO:0000256" key="1">
    <source>
        <dbReference type="SAM" id="Phobius"/>
    </source>
</evidence>
<organism evidence="2">
    <name type="scientific">marine sediment metagenome</name>
    <dbReference type="NCBI Taxonomy" id="412755"/>
    <lineage>
        <taxon>unclassified sequences</taxon>
        <taxon>metagenomes</taxon>
        <taxon>ecological metagenomes</taxon>
    </lineage>
</organism>
<comment type="caution">
    <text evidence="2">The sequence shown here is derived from an EMBL/GenBank/DDBJ whole genome shotgun (WGS) entry which is preliminary data.</text>
</comment>
<keyword evidence="1" id="KW-0812">Transmembrane</keyword>
<sequence>PYPKYTEAVPSGIKTYIAQTEEPTTMSFKRLLAVGVVPPILAGAVGTYIVGGWPTEADTPKLRSEKKRIIAAAIITGIAIGTVTAIVAKIIPEKNI</sequence>
<reference evidence="2" key="1">
    <citation type="journal article" date="2015" name="Nature">
        <title>Complex archaea that bridge the gap between prokaryotes and eukaryotes.</title>
        <authorList>
            <person name="Spang A."/>
            <person name="Saw J.H."/>
            <person name="Jorgensen S.L."/>
            <person name="Zaremba-Niedzwiedzka K."/>
            <person name="Martijn J."/>
            <person name="Lind A.E."/>
            <person name="van Eijk R."/>
            <person name="Schleper C."/>
            <person name="Guy L."/>
            <person name="Ettema T.J."/>
        </authorList>
    </citation>
    <scope>NUCLEOTIDE SEQUENCE</scope>
</reference>
<accession>A0A0F8XUD6</accession>
<dbReference type="AlphaFoldDB" id="A0A0F8XUD6"/>
<keyword evidence="1" id="KW-1133">Transmembrane helix</keyword>
<name>A0A0F8XUD6_9ZZZZ</name>
<keyword evidence="1" id="KW-0472">Membrane</keyword>
<feature type="transmembrane region" description="Helical" evidence="1">
    <location>
        <begin position="69"/>
        <end position="91"/>
    </location>
</feature>
<gene>
    <name evidence="2" type="ORF">LCGC14_2900900</name>
</gene>
<feature type="non-terminal residue" evidence="2">
    <location>
        <position position="1"/>
    </location>
</feature>
<protein>
    <submittedName>
        <fullName evidence="2">Uncharacterized protein</fullName>
    </submittedName>
</protein>
<dbReference type="EMBL" id="LAZR01057108">
    <property type="protein sequence ID" value="KKK72737.1"/>
    <property type="molecule type" value="Genomic_DNA"/>
</dbReference>